<dbReference type="EMBL" id="LAZR01021477">
    <property type="protein sequence ID" value="KKL85189.1"/>
    <property type="molecule type" value="Genomic_DNA"/>
</dbReference>
<sequence>MPFKSAKQKRAMYAAASGRSKIGISKAEAKKFIAHSKGKTVKRKKRKRRRKK</sequence>
<name>A0A0F9FFM6_9ZZZZ</name>
<comment type="caution">
    <text evidence="1">The sequence shown here is derived from an EMBL/GenBank/DDBJ whole genome shotgun (WGS) entry which is preliminary data.</text>
</comment>
<proteinExistence type="predicted"/>
<gene>
    <name evidence="1" type="ORF">LCGC14_1957230</name>
</gene>
<protein>
    <submittedName>
        <fullName evidence="1">Uncharacterized protein</fullName>
    </submittedName>
</protein>
<organism evidence="1">
    <name type="scientific">marine sediment metagenome</name>
    <dbReference type="NCBI Taxonomy" id="412755"/>
    <lineage>
        <taxon>unclassified sequences</taxon>
        <taxon>metagenomes</taxon>
        <taxon>ecological metagenomes</taxon>
    </lineage>
</organism>
<dbReference type="AlphaFoldDB" id="A0A0F9FFM6"/>
<accession>A0A0F9FFM6</accession>
<evidence type="ECO:0000313" key="1">
    <source>
        <dbReference type="EMBL" id="KKL85189.1"/>
    </source>
</evidence>
<reference evidence="1" key="1">
    <citation type="journal article" date="2015" name="Nature">
        <title>Complex archaea that bridge the gap between prokaryotes and eukaryotes.</title>
        <authorList>
            <person name="Spang A."/>
            <person name="Saw J.H."/>
            <person name="Jorgensen S.L."/>
            <person name="Zaremba-Niedzwiedzka K."/>
            <person name="Martijn J."/>
            <person name="Lind A.E."/>
            <person name="van Eijk R."/>
            <person name="Schleper C."/>
            <person name="Guy L."/>
            <person name="Ettema T.J."/>
        </authorList>
    </citation>
    <scope>NUCLEOTIDE SEQUENCE</scope>
</reference>